<evidence type="ECO:0000256" key="2">
    <source>
        <dbReference type="SAM" id="MobiDB-lite"/>
    </source>
</evidence>
<dbReference type="InterPro" id="IPR003595">
    <property type="entry name" value="Tyr_Pase_cat"/>
</dbReference>
<reference evidence="5" key="1">
    <citation type="journal article" date="2021" name="Nat. Commun.">
        <title>Genetic determinants of endophytism in the Arabidopsis root mycobiome.</title>
        <authorList>
            <person name="Mesny F."/>
            <person name="Miyauchi S."/>
            <person name="Thiergart T."/>
            <person name="Pickel B."/>
            <person name="Atanasova L."/>
            <person name="Karlsson M."/>
            <person name="Huettel B."/>
            <person name="Barry K.W."/>
            <person name="Haridas S."/>
            <person name="Chen C."/>
            <person name="Bauer D."/>
            <person name="Andreopoulos W."/>
            <person name="Pangilinan J."/>
            <person name="LaButti K."/>
            <person name="Riley R."/>
            <person name="Lipzen A."/>
            <person name="Clum A."/>
            <person name="Drula E."/>
            <person name="Henrissat B."/>
            <person name="Kohler A."/>
            <person name="Grigoriev I.V."/>
            <person name="Martin F.M."/>
            <person name="Hacquard S."/>
        </authorList>
    </citation>
    <scope>NUCLEOTIDE SEQUENCE</scope>
    <source>
        <strain evidence="5">MPI-CAGE-AT-0016</strain>
    </source>
</reference>
<proteinExistence type="inferred from homology"/>
<dbReference type="PRINTS" id="PR00700">
    <property type="entry name" value="PRTYPHPHTASE"/>
</dbReference>
<dbReference type="PANTHER" id="PTHR19134:SF449">
    <property type="entry name" value="TYROSINE-PROTEIN PHOSPHATASE 1"/>
    <property type="match status" value="1"/>
</dbReference>
<dbReference type="Proteomes" id="UP000813385">
    <property type="component" value="Unassembled WGS sequence"/>
</dbReference>
<feature type="region of interest" description="Disordered" evidence="2">
    <location>
        <begin position="518"/>
        <end position="539"/>
    </location>
</feature>
<dbReference type="InterPro" id="IPR016130">
    <property type="entry name" value="Tyr_Pase_AS"/>
</dbReference>
<dbReference type="PROSITE" id="PS00383">
    <property type="entry name" value="TYR_PHOSPHATASE_1"/>
    <property type="match status" value="1"/>
</dbReference>
<comment type="caution">
    <text evidence="5">The sequence shown here is derived from an EMBL/GenBank/DDBJ whole genome shotgun (WGS) entry which is preliminary data.</text>
</comment>
<dbReference type="InterPro" id="IPR029021">
    <property type="entry name" value="Prot-tyrosine_phosphatase-like"/>
</dbReference>
<feature type="compositionally biased region" description="Polar residues" evidence="2">
    <location>
        <begin position="456"/>
        <end position="473"/>
    </location>
</feature>
<protein>
    <submittedName>
        <fullName evidence="5">Protein-tyrosine phosphatase</fullName>
    </submittedName>
</protein>
<dbReference type="PROSITE" id="PS50055">
    <property type="entry name" value="TYR_PHOSPHATASE_PTP"/>
    <property type="match status" value="1"/>
</dbReference>
<name>A0A8K0TCG2_9PEZI</name>
<feature type="compositionally biased region" description="Low complexity" evidence="2">
    <location>
        <begin position="23"/>
        <end position="48"/>
    </location>
</feature>
<dbReference type="SMART" id="SM00404">
    <property type="entry name" value="PTPc_motif"/>
    <property type="match status" value="1"/>
</dbReference>
<dbReference type="Pfam" id="PF00102">
    <property type="entry name" value="Y_phosphatase"/>
    <property type="match status" value="2"/>
</dbReference>
<dbReference type="PROSITE" id="PS50056">
    <property type="entry name" value="TYR_PHOSPHATASE_2"/>
    <property type="match status" value="1"/>
</dbReference>
<evidence type="ECO:0000259" key="4">
    <source>
        <dbReference type="PROSITE" id="PS50056"/>
    </source>
</evidence>
<dbReference type="InterPro" id="IPR050348">
    <property type="entry name" value="Protein-Tyr_Phosphatase"/>
</dbReference>
<dbReference type="EMBL" id="JAGPXD010000003">
    <property type="protein sequence ID" value="KAH7362074.1"/>
    <property type="molecule type" value="Genomic_DNA"/>
</dbReference>
<feature type="compositionally biased region" description="Basic residues" evidence="2">
    <location>
        <begin position="1"/>
        <end position="11"/>
    </location>
</feature>
<evidence type="ECO:0000313" key="5">
    <source>
        <dbReference type="EMBL" id="KAH7362074.1"/>
    </source>
</evidence>
<evidence type="ECO:0000256" key="1">
    <source>
        <dbReference type="ARBA" id="ARBA00009649"/>
    </source>
</evidence>
<feature type="domain" description="Tyrosine-protein phosphatase" evidence="3">
    <location>
        <begin position="183"/>
        <end position="510"/>
    </location>
</feature>
<accession>A0A8K0TCG2</accession>
<organism evidence="5 6">
    <name type="scientific">Plectosphaerella cucumerina</name>
    <dbReference type="NCBI Taxonomy" id="40658"/>
    <lineage>
        <taxon>Eukaryota</taxon>
        <taxon>Fungi</taxon>
        <taxon>Dikarya</taxon>
        <taxon>Ascomycota</taxon>
        <taxon>Pezizomycotina</taxon>
        <taxon>Sordariomycetes</taxon>
        <taxon>Hypocreomycetidae</taxon>
        <taxon>Glomerellales</taxon>
        <taxon>Plectosphaerellaceae</taxon>
        <taxon>Plectosphaerella</taxon>
    </lineage>
</organism>
<feature type="region of interest" description="Disordered" evidence="2">
    <location>
        <begin position="453"/>
        <end position="477"/>
    </location>
</feature>
<evidence type="ECO:0000259" key="3">
    <source>
        <dbReference type="PROSITE" id="PS50055"/>
    </source>
</evidence>
<gene>
    <name evidence="5" type="ORF">B0T11DRAFT_328193</name>
</gene>
<dbReference type="GO" id="GO:0004725">
    <property type="term" value="F:protein tyrosine phosphatase activity"/>
    <property type="evidence" value="ECO:0007669"/>
    <property type="project" value="InterPro"/>
</dbReference>
<feature type="compositionally biased region" description="Basic residues" evidence="2">
    <location>
        <begin position="53"/>
        <end position="72"/>
    </location>
</feature>
<dbReference type="AlphaFoldDB" id="A0A8K0TCG2"/>
<dbReference type="PANTHER" id="PTHR19134">
    <property type="entry name" value="RECEPTOR-TYPE TYROSINE-PROTEIN PHOSPHATASE"/>
    <property type="match status" value="1"/>
</dbReference>
<dbReference type="OrthoDB" id="10253954at2759"/>
<comment type="similarity">
    <text evidence="1">Belongs to the protein-tyrosine phosphatase family. Non-receptor class subfamily.</text>
</comment>
<dbReference type="InterPro" id="IPR000387">
    <property type="entry name" value="Tyr_Pase_dom"/>
</dbReference>
<feature type="region of interest" description="Disordered" evidence="2">
    <location>
        <begin position="147"/>
        <end position="187"/>
    </location>
</feature>
<dbReference type="SUPFAM" id="SSF52799">
    <property type="entry name" value="(Phosphotyrosine protein) phosphatases II"/>
    <property type="match status" value="1"/>
</dbReference>
<keyword evidence="6" id="KW-1185">Reference proteome</keyword>
<feature type="compositionally biased region" description="Polar residues" evidence="2">
    <location>
        <begin position="162"/>
        <end position="176"/>
    </location>
</feature>
<feature type="domain" description="Tyrosine specific protein phosphatases" evidence="4">
    <location>
        <begin position="377"/>
        <end position="501"/>
    </location>
</feature>
<evidence type="ECO:0000313" key="6">
    <source>
        <dbReference type="Proteomes" id="UP000813385"/>
    </source>
</evidence>
<dbReference type="Gene3D" id="3.90.190.10">
    <property type="entry name" value="Protein tyrosine phosphatase superfamily"/>
    <property type="match status" value="1"/>
</dbReference>
<feature type="region of interest" description="Disordered" evidence="2">
    <location>
        <begin position="1"/>
        <end position="103"/>
    </location>
</feature>
<sequence>MELSKFRRKPKTPAIATDTKSLTPPDSEPAATAAATQSPTTTATTKPTGQKQGLRKGAFRGLHLRSAVKRARSPATPAAPTLSSSPMNTASNNASPDHLAAPVPMSPVSMRHRDGQVVDGLRVKVPAFLDQSMDALENKFMDLQWTERTRQSQSARDVDGSPNRSNPYSLYKQTDMTHGGSMDRYSNIKPYNRTRVRLQVPESTLDYVNASSIVVPTSDEKQLPPLRYIAMQGPIENSVDFVWRMVAEQFERSAVIVQLTTMFENNSAKCFPYLPMAAGDAPIVLNESDGWGDGWGGEVRFESVEILEDGAIELRKLVLSINPPAPINQVAVGEDGVMEVSQPADETSEQEPREVVVWHFLYTRWPDFGPPAPEDLHSFLSLMRLSREYCLLDQEGATDSKDVTSASMVIPGDTHHKDLPPRIIHCSAGVGRTGTFITLEHLMRELDVGHFEVDDTSASPSPSTRQAQASSQADMRDPVLQTIETLREQRPTMVQSPTQFTFLYQTLRKMWLDRYSASSEDGDAEPAAKRLEIGDPFVD</sequence>
<dbReference type="SMART" id="SM00194">
    <property type="entry name" value="PTPc"/>
    <property type="match status" value="1"/>
</dbReference>
<feature type="compositionally biased region" description="Low complexity" evidence="2">
    <location>
        <begin position="73"/>
        <end position="86"/>
    </location>
</feature>
<dbReference type="InterPro" id="IPR000242">
    <property type="entry name" value="PTP_cat"/>
</dbReference>